<reference evidence="1 2" key="1">
    <citation type="journal article" date="2018" name="IMA Fungus">
        <title>IMA Genome-F 9: Draft genome sequence of Annulohypoxylon stygium, Aspergillus mulundensis, Berkeleyomyces basicola (syn. Thielaviopsis basicola), Ceratocystis smalleyi, two Cercospora beticola strains, Coleophoma cylindrospora, Fusarium fracticaudum, Phialophora cf. hyalina, and Morchella septimelata.</title>
        <authorList>
            <person name="Wingfield B.D."/>
            <person name="Bills G.F."/>
            <person name="Dong Y."/>
            <person name="Huang W."/>
            <person name="Nel W.J."/>
            <person name="Swalarsk-Parry B.S."/>
            <person name="Vaghefi N."/>
            <person name="Wilken P.M."/>
            <person name="An Z."/>
            <person name="de Beer Z.W."/>
            <person name="De Vos L."/>
            <person name="Chen L."/>
            <person name="Duong T.A."/>
            <person name="Gao Y."/>
            <person name="Hammerbacher A."/>
            <person name="Kikkert J.R."/>
            <person name="Li Y."/>
            <person name="Li H."/>
            <person name="Li K."/>
            <person name="Li Q."/>
            <person name="Liu X."/>
            <person name="Ma X."/>
            <person name="Naidoo K."/>
            <person name="Pethybridge S.J."/>
            <person name="Sun J."/>
            <person name="Steenkamp E.T."/>
            <person name="van der Nest M.A."/>
            <person name="van Wyk S."/>
            <person name="Wingfield M.J."/>
            <person name="Xiong C."/>
            <person name="Yue Q."/>
            <person name="Zhang X."/>
        </authorList>
    </citation>
    <scope>NUCLEOTIDE SEQUENCE [LARGE SCALE GENOMIC DNA]</scope>
    <source>
        <strain evidence="1 2">DSM 5745</strain>
    </source>
</reference>
<keyword evidence="2" id="KW-1185">Reference proteome</keyword>
<comment type="caution">
    <text evidence="1">The sequence shown here is derived from an EMBL/GenBank/DDBJ whole genome shotgun (WGS) entry which is preliminary data.</text>
</comment>
<organism evidence="1 2">
    <name type="scientific">Aspergillus mulundensis</name>
    <dbReference type="NCBI Taxonomy" id="1810919"/>
    <lineage>
        <taxon>Eukaryota</taxon>
        <taxon>Fungi</taxon>
        <taxon>Dikarya</taxon>
        <taxon>Ascomycota</taxon>
        <taxon>Pezizomycotina</taxon>
        <taxon>Eurotiomycetes</taxon>
        <taxon>Eurotiomycetidae</taxon>
        <taxon>Eurotiales</taxon>
        <taxon>Aspergillaceae</taxon>
        <taxon>Aspergillus</taxon>
        <taxon>Aspergillus subgen. Nidulantes</taxon>
    </lineage>
</organism>
<gene>
    <name evidence="1" type="ORF">DSM5745_07980</name>
</gene>
<sequence length="366" mass="42043">MDHAVTLKPWGEERSLQWTRAIARDYSSADEQEDSEPYQHLEPRFKTSKMKPLDELEHNLNDLAKRHGIAAHAWKKEADSFFALARVQRQDGTIQPVAEAQGTTQKNEPRTLAVTDIPIQNINRIFGIKEDNNPEHPHWNLQPSQKREVPEYLDETLRDHELALGEAEWDQAFVRAKVDAIVLTTLASKKREEFNQFGQKASTETKSYRSIHVNMETGISLRWRVNGEERTIQGQIDYSVFYGKPKEAETNMIVIAKKVSMAQTGLYQAKIYMSMLQHARKRANRTPIDIYGAATDGETWYFLCLNTKNELTTKYYMWTEDGPGKVEIISHLHRILEHAATITPYQTSALMREPTLEEASGMKIDA</sequence>
<dbReference type="RefSeq" id="XP_026601000.1">
    <property type="nucleotide sequence ID" value="XM_026749996.1"/>
</dbReference>
<evidence type="ECO:0000313" key="2">
    <source>
        <dbReference type="Proteomes" id="UP000256690"/>
    </source>
</evidence>
<dbReference type="STRING" id="1810919.A0A3D8R8T7"/>
<dbReference type="Proteomes" id="UP000256690">
    <property type="component" value="Unassembled WGS sequence"/>
</dbReference>
<accession>A0A3D8R8T7</accession>
<dbReference type="GeneID" id="38118350"/>
<proteinExistence type="predicted"/>
<protein>
    <submittedName>
        <fullName evidence="1">Uncharacterized protein</fullName>
    </submittedName>
</protein>
<evidence type="ECO:0000313" key="1">
    <source>
        <dbReference type="EMBL" id="RDW70469.1"/>
    </source>
</evidence>
<dbReference type="EMBL" id="PVWQ01000010">
    <property type="protein sequence ID" value="RDW70469.1"/>
    <property type="molecule type" value="Genomic_DNA"/>
</dbReference>
<name>A0A3D8R8T7_9EURO</name>
<dbReference type="OrthoDB" id="2103397at2759"/>
<dbReference type="AlphaFoldDB" id="A0A3D8R8T7"/>